<dbReference type="InterPro" id="IPR050297">
    <property type="entry name" value="LipidA_mod_glycosyltrf_83"/>
</dbReference>
<proteinExistence type="predicted"/>
<feature type="transmembrane region" description="Helical" evidence="8">
    <location>
        <begin position="205"/>
        <end position="226"/>
    </location>
</feature>
<dbReference type="AlphaFoldDB" id="A0AB33JT79"/>
<evidence type="ECO:0000256" key="5">
    <source>
        <dbReference type="ARBA" id="ARBA00022692"/>
    </source>
</evidence>
<keyword evidence="3" id="KW-0328">Glycosyltransferase</keyword>
<evidence type="ECO:0000256" key="2">
    <source>
        <dbReference type="ARBA" id="ARBA00022475"/>
    </source>
</evidence>
<evidence type="ECO:0000256" key="3">
    <source>
        <dbReference type="ARBA" id="ARBA00022676"/>
    </source>
</evidence>
<dbReference type="Pfam" id="PF13231">
    <property type="entry name" value="PMT_2"/>
    <property type="match status" value="1"/>
</dbReference>
<comment type="subcellular location">
    <subcellularLocation>
        <location evidence="1">Cell membrane</location>
        <topology evidence="1">Multi-pass membrane protein</topology>
    </subcellularLocation>
</comment>
<evidence type="ECO:0000256" key="7">
    <source>
        <dbReference type="ARBA" id="ARBA00023136"/>
    </source>
</evidence>
<dbReference type="GO" id="GO:0009103">
    <property type="term" value="P:lipopolysaccharide biosynthetic process"/>
    <property type="evidence" value="ECO:0007669"/>
    <property type="project" value="UniProtKB-ARBA"/>
</dbReference>
<evidence type="ECO:0000313" key="10">
    <source>
        <dbReference type="EMBL" id="BFP46416.1"/>
    </source>
</evidence>
<feature type="transmembrane region" description="Helical" evidence="8">
    <location>
        <begin position="338"/>
        <end position="356"/>
    </location>
</feature>
<evidence type="ECO:0000256" key="6">
    <source>
        <dbReference type="ARBA" id="ARBA00022989"/>
    </source>
</evidence>
<dbReference type="GO" id="GO:0005886">
    <property type="term" value="C:plasma membrane"/>
    <property type="evidence" value="ECO:0007669"/>
    <property type="project" value="UniProtKB-SubCell"/>
</dbReference>
<dbReference type="GO" id="GO:0016763">
    <property type="term" value="F:pentosyltransferase activity"/>
    <property type="evidence" value="ECO:0007669"/>
    <property type="project" value="TreeGrafter"/>
</dbReference>
<accession>A0AB33JT79</accession>
<evidence type="ECO:0000259" key="9">
    <source>
        <dbReference type="Pfam" id="PF13231"/>
    </source>
</evidence>
<feature type="transmembrane region" description="Helical" evidence="8">
    <location>
        <begin position="164"/>
        <end position="193"/>
    </location>
</feature>
<feature type="transmembrane region" description="Helical" evidence="8">
    <location>
        <begin position="308"/>
        <end position="332"/>
    </location>
</feature>
<feature type="transmembrane region" description="Helical" evidence="8">
    <location>
        <begin position="134"/>
        <end position="152"/>
    </location>
</feature>
<dbReference type="EMBL" id="AP035881">
    <property type="protein sequence ID" value="BFP46416.1"/>
    <property type="molecule type" value="Genomic_DNA"/>
</dbReference>
<evidence type="ECO:0000256" key="1">
    <source>
        <dbReference type="ARBA" id="ARBA00004651"/>
    </source>
</evidence>
<dbReference type="GO" id="GO:0010041">
    <property type="term" value="P:response to iron(III) ion"/>
    <property type="evidence" value="ECO:0007669"/>
    <property type="project" value="TreeGrafter"/>
</dbReference>
<name>A0AB33JT79_9ACTN</name>
<keyword evidence="4" id="KW-0808">Transferase</keyword>
<gene>
    <name evidence="10" type="ORF">KCMC57_27840</name>
</gene>
<dbReference type="PANTHER" id="PTHR33908:SF3">
    <property type="entry name" value="UNDECAPRENYL PHOSPHATE-ALPHA-4-AMINO-4-DEOXY-L-ARABINOSE ARABINOSYL TRANSFERASE"/>
    <property type="match status" value="1"/>
</dbReference>
<dbReference type="PANTHER" id="PTHR33908">
    <property type="entry name" value="MANNOSYLTRANSFERASE YKCB-RELATED"/>
    <property type="match status" value="1"/>
</dbReference>
<dbReference type="InterPro" id="IPR038731">
    <property type="entry name" value="RgtA/B/C-like"/>
</dbReference>
<keyword evidence="7 8" id="KW-0472">Membrane</keyword>
<feature type="transmembrane region" description="Helical" evidence="8">
    <location>
        <begin position="7"/>
        <end position="25"/>
    </location>
</feature>
<protein>
    <recommendedName>
        <fullName evidence="9">Glycosyltransferase RgtA/B/C/D-like domain-containing protein</fullName>
    </recommendedName>
</protein>
<keyword evidence="5 8" id="KW-0812">Transmembrane</keyword>
<evidence type="ECO:0000256" key="4">
    <source>
        <dbReference type="ARBA" id="ARBA00022679"/>
    </source>
</evidence>
<feature type="transmembrane region" description="Helical" evidence="8">
    <location>
        <begin position="80"/>
        <end position="99"/>
    </location>
</feature>
<dbReference type="RefSeq" id="WP_407988830.1">
    <property type="nucleotide sequence ID" value="NZ_AP035881.2"/>
</dbReference>
<keyword evidence="6 8" id="KW-1133">Transmembrane helix</keyword>
<sequence>MSHVRALLRSVWLGPALVMLLVGLLRTAHPELWRDEISSWSAATRDLGALVGMLENVDASNGVYYVLLHFWTTLFGDSVLSLRMPSALAMAGAAAFTALTARRLFDSRTAGLAAGLLPATVPLVSRFAQEVRTYALVTCAVAAACCLLLRALERPGAGRWSLYALAMALAGCCHLISLSSLAGQLVLVLAHWWGRRREPGAARVLWQFPLAVLAVLLAAAPVAVYGGRQVGRQLGWVPRPSVHDLQYFWHDLLGSPREMQVFAALALLALLHPRFTRGAVQALLLGTLPVLLVWLASQGSGSYFTNRYLLFTVPALAMAAGGGVAAVAGLLGHLTARPLAVTAALSLIAVPLVLGAPRQQQQRALLAHADRDFAGAAAVIAAGYQPGDGLVTAAGDQAWAMVEPGVTFYLPASVRPVPMFVERDATRAQDLYAVPCPVAQRCVGDAPRTWLVTIGTGDDPYEGLPDGQTEALRYAFVLTDTRRLPGMTVSLLVRKA</sequence>
<reference evidence="10" key="1">
    <citation type="submission" date="2024-07" db="EMBL/GenBank/DDBJ databases">
        <title>Complete genome sequences of cellulolytic bacteria, Kitasatospora sp. CMC57 and Streptomyces sp. CMC78, isolated from Japanese agricultural soil.</title>
        <authorList>
            <person name="Hashimoto T."/>
            <person name="Ito M."/>
            <person name="Iwamoto M."/>
            <person name="Fukahori D."/>
            <person name="Shoda T."/>
            <person name="Sakoda M."/>
            <person name="Morohoshi T."/>
            <person name="Mitsuboshi M."/>
            <person name="Nishizawa T."/>
        </authorList>
    </citation>
    <scope>NUCLEOTIDE SEQUENCE</scope>
    <source>
        <strain evidence="10">CMC57</strain>
    </source>
</reference>
<organism evidence="10">
    <name type="scientific">Kitasatospora sp. CMC57</name>
    <dbReference type="NCBI Taxonomy" id="3231513"/>
    <lineage>
        <taxon>Bacteria</taxon>
        <taxon>Bacillati</taxon>
        <taxon>Actinomycetota</taxon>
        <taxon>Actinomycetes</taxon>
        <taxon>Kitasatosporales</taxon>
        <taxon>Streptomycetaceae</taxon>
        <taxon>Kitasatospora</taxon>
    </lineage>
</organism>
<feature type="transmembrane region" description="Helical" evidence="8">
    <location>
        <begin position="278"/>
        <end position="296"/>
    </location>
</feature>
<feature type="domain" description="Glycosyltransferase RgtA/B/C/D-like" evidence="9">
    <location>
        <begin position="66"/>
        <end position="179"/>
    </location>
</feature>
<keyword evidence="2" id="KW-1003">Cell membrane</keyword>
<evidence type="ECO:0000256" key="8">
    <source>
        <dbReference type="SAM" id="Phobius"/>
    </source>
</evidence>